<gene>
    <name evidence="1" type="ORF">WH47_08406</name>
</gene>
<proteinExistence type="predicted"/>
<dbReference type="InterPro" id="IPR036397">
    <property type="entry name" value="RNaseH_sf"/>
</dbReference>
<evidence type="ECO:0000313" key="1">
    <source>
        <dbReference type="EMBL" id="KOC70145.1"/>
    </source>
</evidence>
<reference evidence="1 2" key="1">
    <citation type="submission" date="2015-07" db="EMBL/GenBank/DDBJ databases">
        <title>The genome of Habropoda laboriosa.</title>
        <authorList>
            <person name="Pan H."/>
            <person name="Kapheim K."/>
        </authorList>
    </citation>
    <scope>NUCLEOTIDE SEQUENCE [LARGE SCALE GENOMIC DNA]</scope>
    <source>
        <strain evidence="1">0110345459</strain>
    </source>
</reference>
<name>A0A0L7RH06_9HYME</name>
<dbReference type="Proteomes" id="UP000053825">
    <property type="component" value="Unassembled WGS sequence"/>
</dbReference>
<protein>
    <submittedName>
        <fullName evidence="1">Uncharacterized protein</fullName>
    </submittedName>
</protein>
<accession>A0A0L7RH06</accession>
<keyword evidence="2" id="KW-1185">Reference proteome</keyword>
<dbReference type="GO" id="GO:0003676">
    <property type="term" value="F:nucleic acid binding"/>
    <property type="evidence" value="ECO:0007669"/>
    <property type="project" value="InterPro"/>
</dbReference>
<dbReference type="EMBL" id="KQ414594">
    <property type="protein sequence ID" value="KOC70145.1"/>
    <property type="molecule type" value="Genomic_DNA"/>
</dbReference>
<dbReference type="Gene3D" id="3.30.420.10">
    <property type="entry name" value="Ribonuclease H-like superfamily/Ribonuclease H"/>
    <property type="match status" value="1"/>
</dbReference>
<evidence type="ECO:0000313" key="2">
    <source>
        <dbReference type="Proteomes" id="UP000053825"/>
    </source>
</evidence>
<dbReference type="AlphaFoldDB" id="A0A0L7RH06"/>
<organism evidence="1 2">
    <name type="scientific">Habropoda laboriosa</name>
    <dbReference type="NCBI Taxonomy" id="597456"/>
    <lineage>
        <taxon>Eukaryota</taxon>
        <taxon>Metazoa</taxon>
        <taxon>Ecdysozoa</taxon>
        <taxon>Arthropoda</taxon>
        <taxon>Hexapoda</taxon>
        <taxon>Insecta</taxon>
        <taxon>Pterygota</taxon>
        <taxon>Neoptera</taxon>
        <taxon>Endopterygota</taxon>
        <taxon>Hymenoptera</taxon>
        <taxon>Apocrita</taxon>
        <taxon>Aculeata</taxon>
        <taxon>Apoidea</taxon>
        <taxon>Anthophila</taxon>
        <taxon>Apidae</taxon>
        <taxon>Habropoda</taxon>
    </lineage>
</organism>
<sequence length="104" mass="12201">MEQWTEQHRALVVQKFKKNNESVIRTQRLFRIHFEIPPHGSVRCHNSTKSPRSANIQELKQRLKNEIGAIPNKMIERVIGYLQNRLEQCLRDGGTHLTGVLFKK</sequence>